<dbReference type="CDD" id="cd03271">
    <property type="entry name" value="ABC_UvrA_II"/>
    <property type="match status" value="1"/>
</dbReference>
<evidence type="ECO:0000256" key="2">
    <source>
        <dbReference type="ARBA" id="ARBA00022490"/>
    </source>
</evidence>
<evidence type="ECO:0000256" key="10">
    <source>
        <dbReference type="ARBA" id="ARBA00022840"/>
    </source>
</evidence>
<keyword evidence="10 17" id="KW-0067">ATP-binding</keyword>
<evidence type="ECO:0000256" key="12">
    <source>
        <dbReference type="ARBA" id="ARBA00023125"/>
    </source>
</evidence>
<organism evidence="19 20">
    <name type="scientific">Eubacterium ventriosum</name>
    <dbReference type="NCBI Taxonomy" id="39496"/>
    <lineage>
        <taxon>Bacteria</taxon>
        <taxon>Bacillati</taxon>
        <taxon>Bacillota</taxon>
        <taxon>Clostridia</taxon>
        <taxon>Eubacteriales</taxon>
        <taxon>Eubacteriaceae</taxon>
        <taxon>Eubacterium</taxon>
    </lineage>
</organism>
<dbReference type="InterPro" id="IPR041552">
    <property type="entry name" value="UvrA_DNA-bd"/>
</dbReference>
<feature type="binding site" evidence="17">
    <location>
        <begin position="643"/>
        <end position="650"/>
    </location>
    <ligand>
        <name>ATP</name>
        <dbReference type="ChEBI" id="CHEBI:30616"/>
    </ligand>
</feature>
<evidence type="ECO:0000256" key="1">
    <source>
        <dbReference type="ARBA" id="ARBA00004496"/>
    </source>
</evidence>
<dbReference type="Gene3D" id="3.40.50.300">
    <property type="entry name" value="P-loop containing nucleotide triphosphate hydrolases"/>
    <property type="match status" value="2"/>
</dbReference>
<dbReference type="Gene3D" id="1.10.8.280">
    <property type="entry name" value="ABC transporter ATPase domain-like"/>
    <property type="match status" value="1"/>
</dbReference>
<feature type="zinc finger region" description="C4-type" evidence="17">
    <location>
        <begin position="742"/>
        <end position="768"/>
    </location>
</feature>
<evidence type="ECO:0000256" key="15">
    <source>
        <dbReference type="ARBA" id="ARBA00039316"/>
    </source>
</evidence>
<dbReference type="Gene3D" id="3.30.1490.20">
    <property type="entry name" value="ATP-grasp fold, A domain"/>
    <property type="match status" value="1"/>
</dbReference>
<keyword evidence="13 17" id="KW-0234">DNA repair</keyword>
<evidence type="ECO:0000256" key="9">
    <source>
        <dbReference type="ARBA" id="ARBA00022833"/>
    </source>
</evidence>
<keyword evidence="11 17" id="KW-0267">Excision nuclease</keyword>
<dbReference type="NCBIfam" id="NF001503">
    <property type="entry name" value="PRK00349.1"/>
    <property type="match status" value="1"/>
</dbReference>
<keyword evidence="9 17" id="KW-0862">Zinc</keyword>
<evidence type="ECO:0000256" key="11">
    <source>
        <dbReference type="ARBA" id="ARBA00022881"/>
    </source>
</evidence>
<keyword evidence="4 17" id="KW-0677">Repeat</keyword>
<keyword evidence="3 17" id="KW-0479">Metal-binding</keyword>
<dbReference type="Gene3D" id="1.20.1580.10">
    <property type="entry name" value="ABC transporter ATPase like domain"/>
    <property type="match status" value="2"/>
</dbReference>
<feature type="domain" description="ABC transporter" evidence="18">
    <location>
        <begin position="610"/>
        <end position="939"/>
    </location>
</feature>
<dbReference type="GO" id="GO:0006289">
    <property type="term" value="P:nucleotide-excision repair"/>
    <property type="evidence" value="ECO:0007669"/>
    <property type="project" value="UniProtKB-UniRule"/>
</dbReference>
<evidence type="ECO:0000256" key="8">
    <source>
        <dbReference type="ARBA" id="ARBA00022771"/>
    </source>
</evidence>
<dbReference type="PROSITE" id="PS00211">
    <property type="entry name" value="ABC_TRANSPORTER_1"/>
    <property type="match status" value="2"/>
</dbReference>
<reference evidence="19 20" key="1">
    <citation type="submission" date="2018-08" db="EMBL/GenBank/DDBJ databases">
        <title>A genome reference for cultivated species of the human gut microbiota.</title>
        <authorList>
            <person name="Zou Y."/>
            <person name="Xue W."/>
            <person name="Luo G."/>
        </authorList>
    </citation>
    <scope>NUCLEOTIDE SEQUENCE [LARGE SCALE GENOMIC DNA]</scope>
    <source>
        <strain evidence="19 20">AM23-22</strain>
    </source>
</reference>
<dbReference type="AlphaFoldDB" id="A0A414RAX1"/>
<dbReference type="GO" id="GO:0005524">
    <property type="term" value="F:ATP binding"/>
    <property type="evidence" value="ECO:0007669"/>
    <property type="project" value="UniProtKB-UniRule"/>
</dbReference>
<evidence type="ECO:0000256" key="6">
    <source>
        <dbReference type="ARBA" id="ARBA00022763"/>
    </source>
</evidence>
<dbReference type="HAMAP" id="MF_00205">
    <property type="entry name" value="UvrA"/>
    <property type="match status" value="1"/>
</dbReference>
<dbReference type="Pfam" id="PF17755">
    <property type="entry name" value="UvrA_DNA-bind"/>
    <property type="match status" value="1"/>
</dbReference>
<dbReference type="GO" id="GO:0016887">
    <property type="term" value="F:ATP hydrolysis activity"/>
    <property type="evidence" value="ECO:0007669"/>
    <property type="project" value="InterPro"/>
</dbReference>
<dbReference type="InterPro" id="IPR013815">
    <property type="entry name" value="ATP_grasp_subdomain_1"/>
</dbReference>
<gene>
    <name evidence="17" type="primary">uvrA</name>
    <name evidence="19" type="ORF">DW652_02615</name>
</gene>
<dbReference type="PANTHER" id="PTHR43152:SF3">
    <property type="entry name" value="UVRABC SYSTEM PROTEIN A"/>
    <property type="match status" value="1"/>
</dbReference>
<dbReference type="NCBIfam" id="TIGR00630">
    <property type="entry name" value="uvra"/>
    <property type="match status" value="1"/>
</dbReference>
<name>A0A414RAX1_9FIRM</name>
<proteinExistence type="inferred from homology"/>
<dbReference type="FunFam" id="1.20.1580.10:FF:000002">
    <property type="entry name" value="UvrABC system protein A"/>
    <property type="match status" value="1"/>
</dbReference>
<keyword evidence="7 17" id="KW-0228">DNA excision</keyword>
<feature type="binding site" evidence="17">
    <location>
        <begin position="35"/>
        <end position="42"/>
    </location>
    <ligand>
        <name>ATP</name>
        <dbReference type="ChEBI" id="CHEBI:30616"/>
    </ligand>
</feature>
<dbReference type="FunFam" id="3.40.50.300:FF:000028">
    <property type="entry name" value="UvrABC system protein A"/>
    <property type="match status" value="1"/>
</dbReference>
<dbReference type="Pfam" id="PF17760">
    <property type="entry name" value="UvrA_inter"/>
    <property type="match status" value="1"/>
</dbReference>
<protein>
    <recommendedName>
        <fullName evidence="15 17">UvrABC system protein A</fullName>
        <shortName evidence="17">UvrA protein</shortName>
    </recommendedName>
    <alternativeName>
        <fullName evidence="16 17">Excinuclease ABC subunit A</fullName>
    </alternativeName>
</protein>
<dbReference type="InterPro" id="IPR017871">
    <property type="entry name" value="ABC_transporter-like_CS"/>
</dbReference>
<dbReference type="GO" id="GO:0003677">
    <property type="term" value="F:DNA binding"/>
    <property type="evidence" value="ECO:0007669"/>
    <property type="project" value="UniProtKB-UniRule"/>
</dbReference>
<comment type="caution">
    <text evidence="19">The sequence shown here is derived from an EMBL/GenBank/DDBJ whole genome shotgun (WGS) entry which is preliminary data.</text>
</comment>
<evidence type="ECO:0000256" key="5">
    <source>
        <dbReference type="ARBA" id="ARBA00022741"/>
    </source>
</evidence>
<accession>A0A414RAX1</accession>
<evidence type="ECO:0000256" key="3">
    <source>
        <dbReference type="ARBA" id="ARBA00022723"/>
    </source>
</evidence>
<keyword evidence="12 17" id="KW-0238">DNA-binding</keyword>
<feature type="zinc finger region" description="C4-type" evidence="17">
    <location>
        <begin position="254"/>
        <end position="281"/>
    </location>
</feature>
<comment type="subcellular location">
    <subcellularLocation>
        <location evidence="1 17">Cytoplasm</location>
    </subcellularLocation>
</comment>
<evidence type="ECO:0000256" key="17">
    <source>
        <dbReference type="HAMAP-Rule" id="MF_00205"/>
    </source>
</evidence>
<dbReference type="PROSITE" id="PS50893">
    <property type="entry name" value="ABC_TRANSPORTER_2"/>
    <property type="match status" value="1"/>
</dbReference>
<comment type="function">
    <text evidence="17">The UvrABC repair system catalyzes the recognition and processing of DNA lesions. UvrA is an ATPase and a DNA-binding protein. A damage recognition complex composed of 2 UvrA and 2 UvrB subunits scans DNA for abnormalities. When the presence of a lesion has been verified by UvrB, the UvrA molecules dissociate.</text>
</comment>
<dbReference type="GO" id="GO:0009381">
    <property type="term" value="F:excinuclease ABC activity"/>
    <property type="evidence" value="ECO:0007669"/>
    <property type="project" value="UniProtKB-UniRule"/>
</dbReference>
<evidence type="ECO:0000256" key="4">
    <source>
        <dbReference type="ARBA" id="ARBA00022737"/>
    </source>
</evidence>
<keyword evidence="5 17" id="KW-0547">Nucleotide-binding</keyword>
<comment type="subunit">
    <text evidence="17">Forms a heterotetramer with UvrB during the search for lesions.</text>
</comment>
<keyword evidence="2 17" id="KW-0963">Cytoplasm</keyword>
<evidence type="ECO:0000256" key="7">
    <source>
        <dbReference type="ARBA" id="ARBA00022769"/>
    </source>
</evidence>
<evidence type="ECO:0000256" key="16">
    <source>
        <dbReference type="ARBA" id="ARBA00042156"/>
    </source>
</evidence>
<dbReference type="GO" id="GO:0009432">
    <property type="term" value="P:SOS response"/>
    <property type="evidence" value="ECO:0007669"/>
    <property type="project" value="UniProtKB-UniRule"/>
</dbReference>
<dbReference type="InterPro" id="IPR003439">
    <property type="entry name" value="ABC_transporter-like_ATP-bd"/>
</dbReference>
<dbReference type="InterPro" id="IPR027417">
    <property type="entry name" value="P-loop_NTPase"/>
</dbReference>
<evidence type="ECO:0000256" key="13">
    <source>
        <dbReference type="ARBA" id="ARBA00023204"/>
    </source>
</evidence>
<evidence type="ECO:0000313" key="19">
    <source>
        <dbReference type="EMBL" id="RHF90198.1"/>
    </source>
</evidence>
<dbReference type="EMBL" id="QRHR01000002">
    <property type="protein sequence ID" value="RHF90198.1"/>
    <property type="molecule type" value="Genomic_DNA"/>
</dbReference>
<keyword evidence="8 17" id="KW-0863">Zinc-finger</keyword>
<dbReference type="GO" id="GO:0005737">
    <property type="term" value="C:cytoplasm"/>
    <property type="evidence" value="ECO:0007669"/>
    <property type="project" value="UniProtKB-SubCell"/>
</dbReference>
<dbReference type="PANTHER" id="PTHR43152">
    <property type="entry name" value="UVRABC SYSTEM PROTEIN A"/>
    <property type="match status" value="1"/>
</dbReference>
<sequence>MKDNKKYIHIKGANEHNLKNIDIDIPRDEFTVVTGLSGSGKSSLAFDTIYAEGQRRYMESLSSYARQFLGQMEKPQVESIEGLPPAISIDQKSTNKNPRSTVGTVTEIYDYMRLLYARAGIPHCPKCGREIKKQTVDEMVDRILMLEERTKFQILAPVVRGKKGRHEKVFESAKKSGYLRVRVDGNMYELTEEIKLEKNIKHSIEIIIDRLSIREGIEKRLTDSVENALKLGNGLMIVDVIGGEEMTFSQNFACPDCGISIDEVQPRSFSFNNPFGACPDCYGLGYKMEFDEDLIIPDKSLSINQGAIVVLGWQSANDGKSFSNAILQALALKYNFSLDTPFEDYTKEIHDILIYGTNGEKVAVRYKGQRGIGVYDIAFEGLIKNVERRYRETSAESTKAEYETYMRFTPCATCHGQRLKKESLAVTIGDKNIYEMTEMSVRDLRQYLDELQLTETQLKIGKEILKEIKGRLQFLVDVGLDYLSLSRATGTLSGGEAQRIRLATQIGSGLVGVAYIMDEPSIGLHQNDNDKLLATLKHLRDLGNTLIVVEHDEDTMRAADYVVDIGPGAGEHGGQVIATGTAEDIMKNPNSITGKYLSGEIKIPVPTTRRKPKGFLKVVGAKENNLKNIDVKIPIGVLTCVTGVSGSGKSSLVNEILYKSLAKRLNRARTIPGKCKKIEGMEQLDKVINIDQSPIGRTPRSNPATYTGMFDMIRDLFAATTDAKERGYKKGRFSFNVKGGRCEACSGDGILKVEMHFLPDVYVPCEVCGGKRYNRETLEVHYKGKTIYDVLEMTVEEALDFFKNVPRILNKVQTLYDVGLGYLKLGQPSTTLSGGEAQRIKLATELSKRSTGKTIYVLDEPTTGLHFADVHKLVEILHRLTDEGNTVVVIEHNLDVIKVADYIIDMGPDGGDRGGTVVVAGTPEQVAEHPTSYTGKYVKQMLERQ</sequence>
<keyword evidence="17" id="KW-0742">SOS response</keyword>
<keyword evidence="6 17" id="KW-0227">DNA damage</keyword>
<dbReference type="Proteomes" id="UP000286186">
    <property type="component" value="Unassembled WGS sequence"/>
</dbReference>
<dbReference type="SUPFAM" id="SSF52540">
    <property type="entry name" value="P-loop containing nucleoside triphosphate hydrolases"/>
    <property type="match status" value="2"/>
</dbReference>
<dbReference type="InterPro" id="IPR041102">
    <property type="entry name" value="UvrA_inter"/>
</dbReference>
<comment type="similarity">
    <text evidence="14 17">Belongs to the ABC transporter superfamily. UvrA family.</text>
</comment>
<evidence type="ECO:0000313" key="20">
    <source>
        <dbReference type="Proteomes" id="UP000286186"/>
    </source>
</evidence>
<dbReference type="RefSeq" id="WP_118231300.1">
    <property type="nucleotide sequence ID" value="NZ_CATWJF010000002.1"/>
</dbReference>
<dbReference type="GO" id="GO:0009380">
    <property type="term" value="C:excinuclease repair complex"/>
    <property type="evidence" value="ECO:0007669"/>
    <property type="project" value="InterPro"/>
</dbReference>
<evidence type="ECO:0000256" key="14">
    <source>
        <dbReference type="ARBA" id="ARBA00038000"/>
    </source>
</evidence>
<dbReference type="GO" id="GO:0008270">
    <property type="term" value="F:zinc ion binding"/>
    <property type="evidence" value="ECO:0007669"/>
    <property type="project" value="UniProtKB-UniRule"/>
</dbReference>
<dbReference type="CDD" id="cd03270">
    <property type="entry name" value="ABC_UvrA_I"/>
    <property type="match status" value="1"/>
</dbReference>
<dbReference type="InterPro" id="IPR004602">
    <property type="entry name" value="UvrA"/>
</dbReference>
<evidence type="ECO:0000259" key="18">
    <source>
        <dbReference type="PROSITE" id="PS50893"/>
    </source>
</evidence>